<name>A0ABY4DLG5_9SPIR</name>
<dbReference type="PROSITE" id="PS51257">
    <property type="entry name" value="PROKAR_LIPOPROTEIN"/>
    <property type="match status" value="1"/>
</dbReference>
<dbReference type="RefSeq" id="WP_244775096.1">
    <property type="nucleotide sequence ID" value="NZ_CP094929.1"/>
</dbReference>
<keyword evidence="2" id="KW-1185">Reference proteome</keyword>
<gene>
    <name evidence="1" type="ORF">MUG09_07645</name>
</gene>
<dbReference type="EMBL" id="CP094929">
    <property type="protein sequence ID" value="UOM52626.1"/>
    <property type="molecule type" value="Genomic_DNA"/>
</dbReference>
<dbReference type="Proteomes" id="UP000829708">
    <property type="component" value="Chromosome"/>
</dbReference>
<accession>A0ABY4DLG5</accession>
<sequence length="233" mass="25993">MKMRNHILRMVSVFFLVLMLVGCGIMTVFSIDYSFDSITTTFTFTNPDNILSWIKQSTGPSLLLAYIVTDEPANPTILSTKFNSEFRRNIVDGRMISSGSVILNTTSNNKEYTLYKLSDSNSNEFNAPYFFSTATNPLNPDIQFSVSLTSNNTLQFTVISGSYTNPSLELTRFNGESFITVPSEVADFPDYVVSSTAVGSLYIHVYAAINISEGDFSNKYWTRLESVASIQLI</sequence>
<evidence type="ECO:0000313" key="1">
    <source>
        <dbReference type="EMBL" id="UOM52626.1"/>
    </source>
</evidence>
<protein>
    <recommendedName>
        <fullName evidence="3">Lipoprotein</fullName>
    </recommendedName>
</protein>
<organism evidence="1 2">
    <name type="scientific">Sphaerochaeta associata</name>
    <dbReference type="NCBI Taxonomy" id="1129264"/>
    <lineage>
        <taxon>Bacteria</taxon>
        <taxon>Pseudomonadati</taxon>
        <taxon>Spirochaetota</taxon>
        <taxon>Spirochaetia</taxon>
        <taxon>Spirochaetales</taxon>
        <taxon>Sphaerochaetaceae</taxon>
        <taxon>Sphaerochaeta</taxon>
    </lineage>
</organism>
<proteinExistence type="predicted"/>
<evidence type="ECO:0000313" key="2">
    <source>
        <dbReference type="Proteomes" id="UP000829708"/>
    </source>
</evidence>
<evidence type="ECO:0008006" key="3">
    <source>
        <dbReference type="Google" id="ProtNLM"/>
    </source>
</evidence>
<reference evidence="2" key="1">
    <citation type="journal article" date="2024" name="J Bioinform Genom">
        <title>Complete genome sequence of the type strain bacterium Sphaerochaeta associata GLS2t (VKM B-2742)t.</title>
        <authorList>
            <person name="Troshina O.Y."/>
            <person name="Tepeeva A.N."/>
            <person name="Arzamasceva V.O."/>
            <person name="Whitman W.B."/>
            <person name="Varghese N."/>
            <person name="Shapiro N."/>
            <person name="Woyke T."/>
            <person name="Kripides N.C."/>
            <person name="Vasilenko O.V."/>
        </authorList>
    </citation>
    <scope>NUCLEOTIDE SEQUENCE [LARGE SCALE GENOMIC DNA]</scope>
    <source>
        <strain evidence="2">GLS2T</strain>
    </source>
</reference>